<protein>
    <submittedName>
        <fullName evidence="1">Uncharacterized protein</fullName>
    </submittedName>
</protein>
<sequence length="57" mass="5875">HSLPTHCSHFRQAADLLAHSPPPVIVNDADLQQMPLADAILPRGTGAGTGAAAVRPL</sequence>
<dbReference type="AlphaFoldDB" id="A0A061QT39"/>
<name>A0A061QT39_9CHLO</name>
<evidence type="ECO:0000313" key="1">
    <source>
        <dbReference type="EMBL" id="JAC63842.1"/>
    </source>
</evidence>
<feature type="non-terminal residue" evidence="1">
    <location>
        <position position="1"/>
    </location>
</feature>
<reference evidence="1" key="1">
    <citation type="submission" date="2014-05" db="EMBL/GenBank/DDBJ databases">
        <title>The transcriptome of the halophilic microalga Tetraselmis sp. GSL018 isolated from the Great Salt Lake, Utah.</title>
        <authorList>
            <person name="Jinkerson R.E."/>
            <person name="D'Adamo S."/>
            <person name="Posewitz M.C."/>
        </authorList>
    </citation>
    <scope>NUCLEOTIDE SEQUENCE</scope>
    <source>
        <strain evidence="1">GSL018</strain>
    </source>
</reference>
<proteinExistence type="predicted"/>
<dbReference type="EMBL" id="GBEZ01023022">
    <property type="protein sequence ID" value="JAC63842.1"/>
    <property type="molecule type" value="Transcribed_RNA"/>
</dbReference>
<gene>
    <name evidence="1" type="ORF">TSPGSL018_19634</name>
</gene>
<organism evidence="1">
    <name type="scientific">Tetraselmis sp. GSL018</name>
    <dbReference type="NCBI Taxonomy" id="582737"/>
    <lineage>
        <taxon>Eukaryota</taxon>
        <taxon>Viridiplantae</taxon>
        <taxon>Chlorophyta</taxon>
        <taxon>core chlorophytes</taxon>
        <taxon>Chlorodendrophyceae</taxon>
        <taxon>Chlorodendrales</taxon>
        <taxon>Chlorodendraceae</taxon>
        <taxon>Tetraselmis</taxon>
    </lineage>
</organism>
<accession>A0A061QT39</accession>